<dbReference type="OrthoDB" id="9970267at2"/>
<keyword evidence="3" id="KW-1185">Reference proteome</keyword>
<organism evidence="2 3">
    <name type="scientific">Solidesulfovibrio fructosivorans JJ]</name>
    <dbReference type="NCBI Taxonomy" id="596151"/>
    <lineage>
        <taxon>Bacteria</taxon>
        <taxon>Pseudomonadati</taxon>
        <taxon>Thermodesulfobacteriota</taxon>
        <taxon>Desulfovibrionia</taxon>
        <taxon>Desulfovibrionales</taxon>
        <taxon>Desulfovibrionaceae</taxon>
        <taxon>Solidesulfovibrio</taxon>
    </lineage>
</organism>
<dbReference type="STRING" id="596151.DesfrDRAFT_1036"/>
<name>E1JTT7_SOLFR</name>
<dbReference type="AlphaFoldDB" id="E1JTT7"/>
<protein>
    <submittedName>
        <fullName evidence="2">Uncharacterized protein</fullName>
    </submittedName>
</protein>
<keyword evidence="1" id="KW-0732">Signal</keyword>
<feature type="chain" id="PRO_5003148090" evidence="1">
    <location>
        <begin position="24"/>
        <end position="88"/>
    </location>
</feature>
<proteinExistence type="predicted"/>
<comment type="caution">
    <text evidence="2">The sequence shown here is derived from an EMBL/GenBank/DDBJ whole genome shotgun (WGS) entry which is preliminary data.</text>
</comment>
<dbReference type="EMBL" id="AECZ01000005">
    <property type="protein sequence ID" value="EFL52216.1"/>
    <property type="molecule type" value="Genomic_DNA"/>
</dbReference>
<reference evidence="2 3" key="1">
    <citation type="submission" date="2010-08" db="EMBL/GenBank/DDBJ databases">
        <title>The draft genome of Desulfovibrio fructosovorans JJ.</title>
        <authorList>
            <consortium name="US DOE Joint Genome Institute (JGI-PGF)"/>
            <person name="Lucas S."/>
            <person name="Copeland A."/>
            <person name="Lapidus A."/>
            <person name="Cheng J.-F."/>
            <person name="Bruce D."/>
            <person name="Goodwin L."/>
            <person name="Pitluck S."/>
            <person name="Land M.L."/>
            <person name="Hauser L."/>
            <person name="Chang Y.-J."/>
            <person name="Jeffries C."/>
            <person name="Wall J.D."/>
            <person name="Stahl D.A."/>
            <person name="Arkin A.P."/>
            <person name="Dehal P."/>
            <person name="Stolyar S.M."/>
            <person name="Hazen T.C."/>
            <person name="Woyke T.J."/>
        </authorList>
    </citation>
    <scope>NUCLEOTIDE SEQUENCE [LARGE SCALE GENOMIC DNA]</scope>
    <source>
        <strain evidence="2 3">JJ</strain>
    </source>
</reference>
<accession>E1JTT7</accession>
<dbReference type="RefSeq" id="WP_005991763.1">
    <property type="nucleotide sequence ID" value="NZ_AECZ01000005.1"/>
</dbReference>
<evidence type="ECO:0000313" key="3">
    <source>
        <dbReference type="Proteomes" id="UP000006250"/>
    </source>
</evidence>
<gene>
    <name evidence="2" type="ORF">DesfrDRAFT_1036</name>
</gene>
<dbReference type="Proteomes" id="UP000006250">
    <property type="component" value="Unassembled WGS sequence"/>
</dbReference>
<sequence length="88" mass="8755" precursor="true">MLKKMMVVVAMCCFGFLSTTAFAQNGFGFNAGNPQGQFAGSAGGGGNGICQLDDGTGLGLGLGLMLGFGDGTEPMPQDGTGFGAPINR</sequence>
<feature type="signal peptide" evidence="1">
    <location>
        <begin position="1"/>
        <end position="23"/>
    </location>
</feature>
<evidence type="ECO:0000313" key="2">
    <source>
        <dbReference type="EMBL" id="EFL52216.1"/>
    </source>
</evidence>
<evidence type="ECO:0000256" key="1">
    <source>
        <dbReference type="SAM" id="SignalP"/>
    </source>
</evidence>